<name>A0ABM7YP35_9BURK</name>
<keyword evidence="3" id="KW-0285">Flavoprotein</keyword>
<dbReference type="SUPFAM" id="SSF55469">
    <property type="entry name" value="FMN-dependent nitroreductase-like"/>
    <property type="match status" value="1"/>
</dbReference>
<gene>
    <name evidence="7" type="primary">nfnB</name>
    <name evidence="7" type="ORF">CATMQ487_32230</name>
</gene>
<reference evidence="7" key="1">
    <citation type="submission" date="2022-04" db="EMBL/GenBank/DDBJ databases">
        <title>Whole genome sequence of Sphaerotilus sp. FB-5.</title>
        <authorList>
            <person name="Takeda M."/>
            <person name="Narihara S."/>
            <person name="Akimoto M."/>
            <person name="Akimoto R."/>
            <person name="Nishiyashiki S."/>
            <person name="Murakami T."/>
        </authorList>
    </citation>
    <scope>NUCLEOTIDE SEQUENCE</scope>
    <source>
        <strain evidence="7">FB-5</strain>
    </source>
</reference>
<evidence type="ECO:0000256" key="2">
    <source>
        <dbReference type="ARBA" id="ARBA00007118"/>
    </source>
</evidence>
<evidence type="ECO:0000256" key="4">
    <source>
        <dbReference type="ARBA" id="ARBA00022643"/>
    </source>
</evidence>
<evidence type="ECO:0000256" key="5">
    <source>
        <dbReference type="ARBA" id="ARBA00023002"/>
    </source>
</evidence>
<accession>A0ABM7YP35</accession>
<organism evidence="7 8">
    <name type="scientific">Sphaerotilus microaerophilus</name>
    <dbReference type="NCBI Taxonomy" id="2914710"/>
    <lineage>
        <taxon>Bacteria</taxon>
        <taxon>Pseudomonadati</taxon>
        <taxon>Pseudomonadota</taxon>
        <taxon>Betaproteobacteria</taxon>
        <taxon>Burkholderiales</taxon>
        <taxon>Sphaerotilaceae</taxon>
        <taxon>Sphaerotilus</taxon>
    </lineage>
</organism>
<dbReference type="InterPro" id="IPR000415">
    <property type="entry name" value="Nitroreductase-like"/>
</dbReference>
<evidence type="ECO:0000313" key="8">
    <source>
        <dbReference type="Proteomes" id="UP001057498"/>
    </source>
</evidence>
<keyword evidence="5" id="KW-0560">Oxidoreductase</keyword>
<keyword evidence="4" id="KW-0288">FMN</keyword>
<proteinExistence type="inferred from homology"/>
<evidence type="ECO:0000256" key="3">
    <source>
        <dbReference type="ARBA" id="ARBA00022630"/>
    </source>
</evidence>
<dbReference type="Pfam" id="PF00881">
    <property type="entry name" value="Nitroreductase"/>
    <property type="match status" value="1"/>
</dbReference>
<dbReference type="CDD" id="cd02136">
    <property type="entry name" value="PnbA_NfnB-like"/>
    <property type="match status" value="1"/>
</dbReference>
<sequence length="221" mass="24533">MLNTTDAIRQRRAVRGFRPDPVPDALLREIFELAQRAPSNCNTQPWLVEVVSGDKLAQLKQRLLTATAIPAEHRPDIPYEGRYEGTYKERQFDAAARLYGAMGIAREDKAGRAASFMRNFAAFDAPHVAFIYLPAGFGLREAADCGMYAQTLMLALTAHGLASCPQTALSFQPHILRELLELPQGHRLLLGISFGHEDPAVRANQCRVGRAPLAEAVRFHR</sequence>
<dbReference type="RefSeq" id="WP_251969553.1">
    <property type="nucleotide sequence ID" value="NZ_AP025730.1"/>
</dbReference>
<dbReference type="PANTHER" id="PTHR43673:SF2">
    <property type="entry name" value="NITROREDUCTASE"/>
    <property type="match status" value="1"/>
</dbReference>
<dbReference type="Gene3D" id="3.40.109.10">
    <property type="entry name" value="NADH Oxidase"/>
    <property type="match status" value="1"/>
</dbReference>
<feature type="domain" description="Nitroreductase" evidence="6">
    <location>
        <begin position="8"/>
        <end position="196"/>
    </location>
</feature>
<keyword evidence="8" id="KW-1185">Reference proteome</keyword>
<dbReference type="InterPro" id="IPR029479">
    <property type="entry name" value="Nitroreductase"/>
</dbReference>
<dbReference type="EMBL" id="AP025730">
    <property type="protein sequence ID" value="BDI06253.1"/>
    <property type="molecule type" value="Genomic_DNA"/>
</dbReference>
<evidence type="ECO:0000313" key="7">
    <source>
        <dbReference type="EMBL" id="BDI06253.1"/>
    </source>
</evidence>
<protein>
    <submittedName>
        <fullName evidence="7">Nitroreductase NfnB</fullName>
    </submittedName>
</protein>
<evidence type="ECO:0000259" key="6">
    <source>
        <dbReference type="Pfam" id="PF00881"/>
    </source>
</evidence>
<comment type="similarity">
    <text evidence="2">Belongs to the nitroreductase family.</text>
</comment>
<evidence type="ECO:0000256" key="1">
    <source>
        <dbReference type="ARBA" id="ARBA00001917"/>
    </source>
</evidence>
<dbReference type="Proteomes" id="UP001057498">
    <property type="component" value="Chromosome"/>
</dbReference>
<comment type="cofactor">
    <cofactor evidence="1">
        <name>FMN</name>
        <dbReference type="ChEBI" id="CHEBI:58210"/>
    </cofactor>
</comment>
<dbReference type="PANTHER" id="PTHR43673">
    <property type="entry name" value="NAD(P)H NITROREDUCTASE YDGI-RELATED"/>
    <property type="match status" value="1"/>
</dbReference>